<feature type="transmembrane region" description="Helical" evidence="5">
    <location>
        <begin position="137"/>
        <end position="158"/>
    </location>
</feature>
<comment type="subcellular location">
    <subcellularLocation>
        <location evidence="1">Membrane</location>
    </subcellularLocation>
</comment>
<dbReference type="PANTHER" id="PTHR46273">
    <property type="entry name" value="MYOSUPPRESSIN RECEPTOR 1, ISOFORM B-RELATED"/>
    <property type="match status" value="1"/>
</dbReference>
<evidence type="ECO:0000256" key="4">
    <source>
        <dbReference type="ARBA" id="ARBA00023136"/>
    </source>
</evidence>
<dbReference type="Proteomes" id="UP001347796">
    <property type="component" value="Unassembled WGS sequence"/>
</dbReference>
<evidence type="ECO:0000256" key="2">
    <source>
        <dbReference type="ARBA" id="ARBA00022692"/>
    </source>
</evidence>
<keyword evidence="4 5" id="KW-0472">Membrane</keyword>
<dbReference type="GO" id="GO:0005886">
    <property type="term" value="C:plasma membrane"/>
    <property type="evidence" value="ECO:0007669"/>
    <property type="project" value="TreeGrafter"/>
</dbReference>
<feature type="transmembrane region" description="Helical" evidence="5">
    <location>
        <begin position="90"/>
        <end position="117"/>
    </location>
</feature>
<comment type="caution">
    <text evidence="7">The sequence shown here is derived from an EMBL/GenBank/DDBJ whole genome shotgun (WGS) entry which is preliminary data.</text>
</comment>
<keyword evidence="8" id="KW-1185">Reference proteome</keyword>
<dbReference type="Pfam" id="PF10324">
    <property type="entry name" value="7TM_GPCR_Srw"/>
    <property type="match status" value="1"/>
</dbReference>
<evidence type="ECO:0000313" key="7">
    <source>
        <dbReference type="EMBL" id="KAK6177407.1"/>
    </source>
</evidence>
<dbReference type="SUPFAM" id="SSF81321">
    <property type="entry name" value="Family A G protein-coupled receptor-like"/>
    <property type="match status" value="1"/>
</dbReference>
<dbReference type="CDD" id="cd14978">
    <property type="entry name" value="7tmA_FMRFamide_R-like"/>
    <property type="match status" value="1"/>
</dbReference>
<keyword evidence="2 5" id="KW-0812">Transmembrane</keyword>
<gene>
    <name evidence="7" type="ORF">SNE40_015514</name>
</gene>
<evidence type="ECO:0000259" key="6">
    <source>
        <dbReference type="PROSITE" id="PS50262"/>
    </source>
</evidence>
<dbReference type="PRINTS" id="PR00237">
    <property type="entry name" value="GPCRRHODOPSN"/>
</dbReference>
<proteinExistence type="predicted"/>
<protein>
    <recommendedName>
        <fullName evidence="6">G-protein coupled receptors family 1 profile domain-containing protein</fullName>
    </recommendedName>
</protein>
<dbReference type="InterPro" id="IPR019427">
    <property type="entry name" value="7TM_GPCR_serpentine_rcpt_Srw"/>
</dbReference>
<name>A0AAN8JHI2_PATCE</name>
<organism evidence="7 8">
    <name type="scientific">Patella caerulea</name>
    <name type="common">Rayed Mediterranean limpet</name>
    <dbReference type="NCBI Taxonomy" id="87958"/>
    <lineage>
        <taxon>Eukaryota</taxon>
        <taxon>Metazoa</taxon>
        <taxon>Spiralia</taxon>
        <taxon>Lophotrochozoa</taxon>
        <taxon>Mollusca</taxon>
        <taxon>Gastropoda</taxon>
        <taxon>Patellogastropoda</taxon>
        <taxon>Patelloidea</taxon>
        <taxon>Patellidae</taxon>
        <taxon>Patella</taxon>
    </lineage>
</organism>
<sequence length="349" mass="40004">MRAFAISYGHIHGYFSIVVCIFGIISNILNIVVLTRKHMSSPTNFILTALAIADMLTMSTYPIMAVYLYIISRPDCEGTNHTKEWMYFILFHNLFIITCHNMAMWLTVALAVFRYIFVCQHARAMTMCSMQRARMAVLIIVVATIMICIPNYLMYTVIDLASEQNNTASCYWIIGSYIALNNPSYEQFVRWLFGVVIKILPCILLTVLSTLIIIAMHHAKKRRSRLLGMVKRASDHDHASSEHNRTTMMLVTVVLFFVITELPQGILALISAVNKEFWDKVYVNLGDLMDILVLINSAVNFILYCIMSQQFRNTFKSLFVGSYFRPFFHKNSSQNGTHYSMVKTDTTQV</sequence>
<dbReference type="InterPro" id="IPR000276">
    <property type="entry name" value="GPCR_Rhodpsn"/>
</dbReference>
<dbReference type="AlphaFoldDB" id="A0AAN8JHI2"/>
<reference evidence="7 8" key="1">
    <citation type="submission" date="2024-01" db="EMBL/GenBank/DDBJ databases">
        <title>The genome of the rayed Mediterranean limpet Patella caerulea (Linnaeus, 1758).</title>
        <authorList>
            <person name="Anh-Thu Weber A."/>
            <person name="Halstead-Nussloch G."/>
        </authorList>
    </citation>
    <scope>NUCLEOTIDE SEQUENCE [LARGE SCALE GENOMIC DNA]</scope>
    <source>
        <strain evidence="7">AATW-2023a</strain>
        <tissue evidence="7">Whole specimen</tissue>
    </source>
</reference>
<keyword evidence="3 5" id="KW-1133">Transmembrane helix</keyword>
<evidence type="ECO:0000256" key="5">
    <source>
        <dbReference type="SAM" id="Phobius"/>
    </source>
</evidence>
<dbReference type="InterPro" id="IPR053219">
    <property type="entry name" value="GPCR_Dmsr-1"/>
</dbReference>
<evidence type="ECO:0000256" key="1">
    <source>
        <dbReference type="ARBA" id="ARBA00004370"/>
    </source>
</evidence>
<feature type="transmembrane region" description="Helical" evidence="5">
    <location>
        <begin position="12"/>
        <end position="33"/>
    </location>
</feature>
<evidence type="ECO:0000313" key="8">
    <source>
        <dbReference type="Proteomes" id="UP001347796"/>
    </source>
</evidence>
<feature type="transmembrane region" description="Helical" evidence="5">
    <location>
        <begin position="288"/>
        <end position="307"/>
    </location>
</feature>
<feature type="transmembrane region" description="Helical" evidence="5">
    <location>
        <begin position="45"/>
        <end position="70"/>
    </location>
</feature>
<feature type="domain" description="G-protein coupled receptors family 1 profile" evidence="6">
    <location>
        <begin position="26"/>
        <end position="304"/>
    </location>
</feature>
<dbReference type="Gene3D" id="1.20.1070.10">
    <property type="entry name" value="Rhodopsin 7-helix transmembrane proteins"/>
    <property type="match status" value="1"/>
</dbReference>
<dbReference type="GO" id="GO:0008528">
    <property type="term" value="F:G protein-coupled peptide receptor activity"/>
    <property type="evidence" value="ECO:0007669"/>
    <property type="project" value="InterPro"/>
</dbReference>
<accession>A0AAN8JHI2</accession>
<dbReference type="EMBL" id="JAZGQO010000010">
    <property type="protein sequence ID" value="KAK6177407.1"/>
    <property type="molecule type" value="Genomic_DNA"/>
</dbReference>
<dbReference type="PROSITE" id="PS50262">
    <property type="entry name" value="G_PROTEIN_RECEP_F1_2"/>
    <property type="match status" value="1"/>
</dbReference>
<dbReference type="PANTHER" id="PTHR46273:SF4">
    <property type="entry name" value="AT19640P"/>
    <property type="match status" value="1"/>
</dbReference>
<evidence type="ECO:0000256" key="3">
    <source>
        <dbReference type="ARBA" id="ARBA00022989"/>
    </source>
</evidence>
<dbReference type="InterPro" id="IPR017452">
    <property type="entry name" value="GPCR_Rhodpsn_7TM"/>
</dbReference>
<feature type="transmembrane region" description="Helical" evidence="5">
    <location>
        <begin position="250"/>
        <end position="273"/>
    </location>
</feature>
<feature type="transmembrane region" description="Helical" evidence="5">
    <location>
        <begin position="191"/>
        <end position="216"/>
    </location>
</feature>